<dbReference type="EMBL" id="JAWRVI010000029">
    <property type="protein sequence ID" value="KAK4087784.1"/>
    <property type="molecule type" value="Genomic_DNA"/>
</dbReference>
<keyword evidence="4" id="KW-1185">Reference proteome</keyword>
<proteinExistence type="predicted"/>
<feature type="region of interest" description="Disordered" evidence="1">
    <location>
        <begin position="407"/>
        <end position="512"/>
    </location>
</feature>
<comment type="caution">
    <text evidence="3">The sequence shown here is derived from an EMBL/GenBank/DDBJ whole genome shotgun (WGS) entry which is preliminary data.</text>
</comment>
<dbReference type="SUPFAM" id="SSF55811">
    <property type="entry name" value="Nudix"/>
    <property type="match status" value="1"/>
</dbReference>
<reference evidence="3 4" key="1">
    <citation type="journal article" date="2024" name="Microbiol. Resour. Announc.">
        <title>Genome annotations for the ascomycete fungi Trichoderma harzianum, Trichoderma aggressivum, and Purpureocillium lilacinum.</title>
        <authorList>
            <person name="Beijen E.P.W."/>
            <person name="Ohm R.A."/>
        </authorList>
    </citation>
    <scope>NUCLEOTIDE SEQUENCE [LARGE SCALE GENOMIC DNA]</scope>
    <source>
        <strain evidence="3 4">CBS 150709</strain>
    </source>
</reference>
<feature type="domain" description="Nudix hydrolase" evidence="2">
    <location>
        <begin position="138"/>
        <end position="300"/>
    </location>
</feature>
<feature type="compositionally biased region" description="Low complexity" evidence="1">
    <location>
        <begin position="470"/>
        <end position="485"/>
    </location>
</feature>
<dbReference type="InterPro" id="IPR000086">
    <property type="entry name" value="NUDIX_hydrolase_dom"/>
</dbReference>
<dbReference type="PROSITE" id="PS51462">
    <property type="entry name" value="NUDIX"/>
    <property type="match status" value="1"/>
</dbReference>
<dbReference type="InterPro" id="IPR015797">
    <property type="entry name" value="NUDIX_hydrolase-like_dom_sf"/>
</dbReference>
<dbReference type="PANTHER" id="PTHR13622:SF8">
    <property type="entry name" value="THIAMIN PYROPHOSPHOKINASE 1"/>
    <property type="match status" value="1"/>
</dbReference>
<evidence type="ECO:0000313" key="3">
    <source>
        <dbReference type="EMBL" id="KAK4087784.1"/>
    </source>
</evidence>
<sequence length="512" mass="55850">MAADAPPVRLLDLITVVDNVPLDFETNHAPYYRFLLAPDPRTHGFIHPNTVAKLPWPAAFLVDHTARTVTITPPPAGTSPSTYANAALQQAVDAAIAAPHDFPTLNGLHSEYFLVPGARAFVQVERFAAPLFGIATRGAHLTAYVRPRAPGEELRIWVARRSRSLFTYPGMLDSTVAGGVKAEDSPRGCVVAEAGEEACLPREMVEPADGPLRSVGTVTLANRNARTGLFHGEVLYVYDMEMAAPEEEEEGGGAVVKPRPNPEDREVDEFVLMGCAEVRERMGRGEFKPNVCAVMIDFMVRHGVVTPEGEKDYVEICARLRRRLPMPTVSDVDQIASIRLFARTSTHAECATHDGSSRRSWKRVRVHIQTQSITIRAYMPKSTPNTKLEKQCVYGFLGINSPPARMPSSRAKYVHPHKSAGRLRRERPSYRQGTYPASPGLGGFQAAPHSAPLSPPNPPPVCHHHHLIEPPTALPHSSPPASSSTITDVPSRPPSPFISPQSPDGLMCGTEN</sequence>
<dbReference type="Proteomes" id="UP001287286">
    <property type="component" value="Unassembled WGS sequence"/>
</dbReference>
<dbReference type="CDD" id="cd03676">
    <property type="entry name" value="NUDIX_Tnr3_like"/>
    <property type="match status" value="1"/>
</dbReference>
<evidence type="ECO:0000259" key="2">
    <source>
        <dbReference type="PROSITE" id="PS51462"/>
    </source>
</evidence>
<evidence type="ECO:0000313" key="4">
    <source>
        <dbReference type="Proteomes" id="UP001287286"/>
    </source>
</evidence>
<accession>A0ABR0BUS5</accession>
<evidence type="ECO:0000256" key="1">
    <source>
        <dbReference type="SAM" id="MobiDB-lite"/>
    </source>
</evidence>
<feature type="compositionally biased region" description="Basic residues" evidence="1">
    <location>
        <begin position="412"/>
        <end position="425"/>
    </location>
</feature>
<name>A0ABR0BUS5_PURLI</name>
<organism evidence="3 4">
    <name type="scientific">Purpureocillium lilacinum</name>
    <name type="common">Paecilomyces lilacinus</name>
    <dbReference type="NCBI Taxonomy" id="33203"/>
    <lineage>
        <taxon>Eukaryota</taxon>
        <taxon>Fungi</taxon>
        <taxon>Dikarya</taxon>
        <taxon>Ascomycota</taxon>
        <taxon>Pezizomycotina</taxon>
        <taxon>Sordariomycetes</taxon>
        <taxon>Hypocreomycetidae</taxon>
        <taxon>Hypocreales</taxon>
        <taxon>Ophiocordycipitaceae</taxon>
        <taxon>Purpureocillium</taxon>
    </lineage>
</organism>
<dbReference type="Gene3D" id="3.90.79.10">
    <property type="entry name" value="Nucleoside Triphosphate Pyrophosphohydrolase"/>
    <property type="match status" value="1"/>
</dbReference>
<dbReference type="PANTHER" id="PTHR13622">
    <property type="entry name" value="THIAMIN PYROPHOSPHOKINASE"/>
    <property type="match status" value="1"/>
</dbReference>
<gene>
    <name evidence="3" type="ORF">Purlil1_7841</name>
</gene>
<protein>
    <recommendedName>
        <fullName evidence="2">Nudix hydrolase domain-containing protein</fullName>
    </recommendedName>
</protein>